<accession>A0A1M5Y176</accession>
<dbReference type="Pfam" id="PF00795">
    <property type="entry name" value="CN_hydrolase"/>
    <property type="match status" value="1"/>
</dbReference>
<name>A0A1M5Y176_9VIBR</name>
<dbReference type="OrthoDB" id="9760188at2"/>
<evidence type="ECO:0000256" key="1">
    <source>
        <dbReference type="ARBA" id="ARBA00022801"/>
    </source>
</evidence>
<dbReference type="Gene3D" id="3.60.110.10">
    <property type="entry name" value="Carbon-nitrogen hydrolase"/>
    <property type="match status" value="1"/>
</dbReference>
<keyword evidence="1 3" id="KW-0378">Hydrolase</keyword>
<evidence type="ECO:0000259" key="2">
    <source>
        <dbReference type="PROSITE" id="PS50263"/>
    </source>
</evidence>
<evidence type="ECO:0000313" key="3">
    <source>
        <dbReference type="EMBL" id="SHI05574.1"/>
    </source>
</evidence>
<proteinExistence type="predicted"/>
<dbReference type="InterPro" id="IPR003010">
    <property type="entry name" value="C-N_Hydrolase"/>
</dbReference>
<dbReference type="PROSITE" id="PS50263">
    <property type="entry name" value="CN_HYDROLASE"/>
    <property type="match status" value="1"/>
</dbReference>
<dbReference type="InterPro" id="IPR050345">
    <property type="entry name" value="Aliph_Amidase/BUP"/>
</dbReference>
<dbReference type="RefSeq" id="WP_073603161.1">
    <property type="nucleotide sequence ID" value="NZ_FQXZ01000014.1"/>
</dbReference>
<dbReference type="EMBL" id="FQXZ01000014">
    <property type="protein sequence ID" value="SHI05574.1"/>
    <property type="molecule type" value="Genomic_DNA"/>
</dbReference>
<keyword evidence="4" id="KW-1185">Reference proteome</keyword>
<dbReference type="Proteomes" id="UP000184608">
    <property type="component" value="Unassembled WGS sequence"/>
</dbReference>
<dbReference type="EC" id="3.5.1.100" evidence="3"/>
<dbReference type="PANTHER" id="PTHR43674:SF2">
    <property type="entry name" value="BETA-UREIDOPROPIONASE"/>
    <property type="match status" value="1"/>
</dbReference>
<dbReference type="SUPFAM" id="SSF56317">
    <property type="entry name" value="Carbon-nitrogen hydrolase"/>
    <property type="match status" value="1"/>
</dbReference>
<protein>
    <submittedName>
        <fullName evidence="3">(R)-stereoselective amidase</fullName>
        <ecNumber evidence="3">3.5.1.100</ecNumber>
    </submittedName>
</protein>
<dbReference type="CDD" id="cd07197">
    <property type="entry name" value="nitrilase"/>
    <property type="match status" value="1"/>
</dbReference>
<dbReference type="AlphaFoldDB" id="A0A1M5Y176"/>
<evidence type="ECO:0000313" key="4">
    <source>
        <dbReference type="Proteomes" id="UP000184608"/>
    </source>
</evidence>
<dbReference type="STRING" id="1216006.VA7868_01417"/>
<dbReference type="PANTHER" id="PTHR43674">
    <property type="entry name" value="NITRILASE C965.09-RELATED"/>
    <property type="match status" value="1"/>
</dbReference>
<sequence>MTSELKDGPGQILRVAAAQAQPVAGDIAANVRQSVALIRQAAEQGARVVVLPEKFLSGYEPDLIQSDPAEYTIHCGDDRLAPVAEVCRELGIYAVVGAATSEGEHIYISSLCFNDQGEHFMTYHKRALFCTETGLFTPGSTSGSFDVDGWKFGLAICYDSGFGEHARSAAVAGCDAYLVSAMFSRGNGFHESRIWMPARALDNTMYVLMSNHVGTTGGWLACGASGIWGPDGHLLTEAAENKPDVVTAELDPVVLQQIRSKESMLSDFKVRYACLGAGGDY</sequence>
<dbReference type="InterPro" id="IPR036526">
    <property type="entry name" value="C-N_Hydrolase_sf"/>
</dbReference>
<organism evidence="3 4">
    <name type="scientific">Vibrio aerogenes CECT 7868</name>
    <dbReference type="NCBI Taxonomy" id="1216006"/>
    <lineage>
        <taxon>Bacteria</taxon>
        <taxon>Pseudomonadati</taxon>
        <taxon>Pseudomonadota</taxon>
        <taxon>Gammaproteobacteria</taxon>
        <taxon>Vibrionales</taxon>
        <taxon>Vibrionaceae</taxon>
        <taxon>Vibrio</taxon>
    </lineage>
</organism>
<gene>
    <name evidence="3" type="primary">ramA_1</name>
    <name evidence="3" type="ORF">VA7868_01417</name>
</gene>
<dbReference type="GO" id="GO:0016811">
    <property type="term" value="F:hydrolase activity, acting on carbon-nitrogen (but not peptide) bonds, in linear amides"/>
    <property type="evidence" value="ECO:0007669"/>
    <property type="project" value="TreeGrafter"/>
</dbReference>
<reference evidence="3 4" key="1">
    <citation type="submission" date="2016-11" db="EMBL/GenBank/DDBJ databases">
        <authorList>
            <person name="Jaros S."/>
            <person name="Januszkiewicz K."/>
            <person name="Wedrychowicz H."/>
        </authorList>
    </citation>
    <scope>NUCLEOTIDE SEQUENCE [LARGE SCALE GENOMIC DNA]</scope>
    <source>
        <strain evidence="3 4">CECT 7868</strain>
    </source>
</reference>
<feature type="domain" description="CN hydrolase" evidence="2">
    <location>
        <begin position="13"/>
        <end position="252"/>
    </location>
</feature>